<keyword evidence="1" id="KW-0472">Membrane</keyword>
<keyword evidence="1" id="KW-1133">Transmembrane helix</keyword>
<reference evidence="2 3" key="1">
    <citation type="submission" date="2018-08" db="EMBL/GenBank/DDBJ databases">
        <title>Genomic Encyclopedia of Archaeal and Bacterial Type Strains, Phase II (KMG-II): from individual species to whole genera.</title>
        <authorList>
            <person name="Goeker M."/>
        </authorList>
    </citation>
    <scope>NUCLEOTIDE SEQUENCE [LARGE SCALE GENOMIC DNA]</scope>
    <source>
        <strain evidence="2 3">DSM 17099</strain>
    </source>
</reference>
<sequence>MVIPSLNTRICDHIPMDFAGGPSYPYGMMRLLALLFTFAVMNAALILSVAHDGVVASQQLAMEAAAGQEAEPSSAPGNASCMLSGSCSSDGTACDWTCASHAAVETASLQDGAAQHASRLERLFAVSSWRTTGPLQQERPPRTLFV</sequence>
<comment type="caution">
    <text evidence="2">The sequence shown here is derived from an EMBL/GenBank/DDBJ whole genome shotgun (WGS) entry which is preliminary data.</text>
</comment>
<dbReference type="Proteomes" id="UP000256941">
    <property type="component" value="Unassembled WGS sequence"/>
</dbReference>
<gene>
    <name evidence="2" type="ORF">BDD41_1477</name>
</gene>
<dbReference type="EMBL" id="QTUJ01000001">
    <property type="protein sequence ID" value="REF72977.1"/>
    <property type="molecule type" value="Genomic_DNA"/>
</dbReference>
<protein>
    <submittedName>
        <fullName evidence="2">Uncharacterized protein</fullName>
    </submittedName>
</protein>
<evidence type="ECO:0000313" key="3">
    <source>
        <dbReference type="Proteomes" id="UP000256941"/>
    </source>
</evidence>
<keyword evidence="1" id="KW-0812">Transmembrane</keyword>
<dbReference type="RefSeq" id="WP_116221184.1">
    <property type="nucleotide sequence ID" value="NZ_CP038196.1"/>
</dbReference>
<organism evidence="2 3">
    <name type="scientific">Paracoccus versutus</name>
    <name type="common">Thiobacillus versutus</name>
    <dbReference type="NCBI Taxonomy" id="34007"/>
    <lineage>
        <taxon>Bacteria</taxon>
        <taxon>Pseudomonadati</taxon>
        <taxon>Pseudomonadota</taxon>
        <taxon>Alphaproteobacteria</taxon>
        <taxon>Rhodobacterales</taxon>
        <taxon>Paracoccaceae</taxon>
        <taxon>Paracoccus</taxon>
    </lineage>
</organism>
<proteinExistence type="predicted"/>
<feature type="transmembrane region" description="Helical" evidence="1">
    <location>
        <begin position="31"/>
        <end position="50"/>
    </location>
</feature>
<name>A0A3D9XRA4_PARVE</name>
<evidence type="ECO:0000313" key="2">
    <source>
        <dbReference type="EMBL" id="REF72977.1"/>
    </source>
</evidence>
<accession>A0A3D9XRA4</accession>
<evidence type="ECO:0000256" key="1">
    <source>
        <dbReference type="SAM" id="Phobius"/>
    </source>
</evidence>
<dbReference type="AlphaFoldDB" id="A0A3D9XRA4"/>